<dbReference type="AlphaFoldDB" id="A0A6N3HU57"/>
<name>A0A6N3HU57_9ENTR</name>
<accession>A0A6N3HU57</accession>
<sequence length="40" mass="4431">MSLTEGSLWLFKFVPDEFVTASPPSCNSNYLGYINATTTK</sequence>
<organism evidence="1">
    <name type="scientific">Phytobacter massiliensis</name>
    <dbReference type="NCBI Taxonomy" id="1485952"/>
    <lineage>
        <taxon>Bacteria</taxon>
        <taxon>Pseudomonadati</taxon>
        <taxon>Pseudomonadota</taxon>
        <taxon>Gammaproteobacteria</taxon>
        <taxon>Enterobacterales</taxon>
        <taxon>Enterobacteriaceae</taxon>
        <taxon>Phytobacter</taxon>
    </lineage>
</organism>
<reference evidence="1" key="1">
    <citation type="submission" date="2019-11" db="EMBL/GenBank/DDBJ databases">
        <authorList>
            <person name="Feng L."/>
        </authorList>
    </citation>
    <scope>NUCLEOTIDE SEQUENCE</scope>
    <source>
        <strain evidence="1">EMassiliensisLFYP7</strain>
    </source>
</reference>
<evidence type="ECO:0000313" key="1">
    <source>
        <dbReference type="EMBL" id="VYU80506.1"/>
    </source>
</evidence>
<gene>
    <name evidence="1" type="ORF">EMLFYP7_04447</name>
</gene>
<protein>
    <submittedName>
        <fullName evidence="1">Uncharacterized protein</fullName>
    </submittedName>
</protein>
<proteinExistence type="predicted"/>
<dbReference type="EMBL" id="CACRTZ010000037">
    <property type="protein sequence ID" value="VYU80506.1"/>
    <property type="molecule type" value="Genomic_DNA"/>
</dbReference>